<accession>A0A3R7D4X5</accession>
<dbReference type="EMBL" id="QUSY01000088">
    <property type="protein sequence ID" value="RHY33190.1"/>
    <property type="molecule type" value="Genomic_DNA"/>
</dbReference>
<sequence>MAQWSPDEKASSPSPQATTSSQQLTALTSLKSDEKDSIIVYLLQKVKDQKAMQDAAIQFGEEIAAKLVLEQVPQPYDTTKR</sequence>
<feature type="region of interest" description="Disordered" evidence="1">
    <location>
        <begin position="1"/>
        <end position="24"/>
    </location>
</feature>
<reference evidence="2 3" key="1">
    <citation type="submission" date="2018-08" db="EMBL/GenBank/DDBJ databases">
        <title>Aphanomyces genome sequencing and annotation.</title>
        <authorList>
            <person name="Minardi D."/>
            <person name="Oidtmann B."/>
            <person name="Van Der Giezen M."/>
            <person name="Studholme D.J."/>
        </authorList>
    </citation>
    <scope>NUCLEOTIDE SEQUENCE [LARGE SCALE GENOMIC DNA]</scope>
    <source>
        <strain evidence="2 3">NJM0002</strain>
    </source>
</reference>
<dbReference type="AlphaFoldDB" id="A0A3R7D4X5"/>
<comment type="caution">
    <text evidence="2">The sequence shown here is derived from an EMBL/GenBank/DDBJ whole genome shotgun (WGS) entry which is preliminary data.</text>
</comment>
<protein>
    <submittedName>
        <fullName evidence="2">Uncharacterized protein</fullName>
    </submittedName>
</protein>
<feature type="compositionally biased region" description="Low complexity" evidence="1">
    <location>
        <begin position="11"/>
        <end position="24"/>
    </location>
</feature>
<dbReference type="VEuPathDB" id="FungiDB:H310_01507"/>
<organism evidence="2 3">
    <name type="scientific">Aphanomyces invadans</name>
    <dbReference type="NCBI Taxonomy" id="157072"/>
    <lineage>
        <taxon>Eukaryota</taxon>
        <taxon>Sar</taxon>
        <taxon>Stramenopiles</taxon>
        <taxon>Oomycota</taxon>
        <taxon>Saprolegniomycetes</taxon>
        <taxon>Saprolegniales</taxon>
        <taxon>Verrucalvaceae</taxon>
        <taxon>Aphanomyces</taxon>
    </lineage>
</organism>
<gene>
    <name evidence="2" type="ORF">DYB32_006197</name>
</gene>
<name>A0A3R7D4X5_9STRA</name>
<evidence type="ECO:0000313" key="3">
    <source>
        <dbReference type="Proteomes" id="UP000285060"/>
    </source>
</evidence>
<dbReference type="Proteomes" id="UP000285060">
    <property type="component" value="Unassembled WGS sequence"/>
</dbReference>
<feature type="compositionally biased region" description="Basic and acidic residues" evidence="1">
    <location>
        <begin position="1"/>
        <end position="10"/>
    </location>
</feature>
<keyword evidence="3" id="KW-1185">Reference proteome</keyword>
<proteinExistence type="predicted"/>
<evidence type="ECO:0000256" key="1">
    <source>
        <dbReference type="SAM" id="MobiDB-lite"/>
    </source>
</evidence>
<evidence type="ECO:0000313" key="2">
    <source>
        <dbReference type="EMBL" id="RHY33190.1"/>
    </source>
</evidence>